<name>A0A1I6YCC4_9FLAO</name>
<evidence type="ECO:0000313" key="2">
    <source>
        <dbReference type="Proteomes" id="UP000236454"/>
    </source>
</evidence>
<dbReference type="RefSeq" id="WP_090246563.1">
    <property type="nucleotide sequence ID" value="NZ_FPAS01000001.1"/>
</dbReference>
<dbReference type="OrthoDB" id="645138at2"/>
<sequence>MARQKGIIKLKGKIGDISFYKTKDGYLAREKGGIEADRIKNDPAFARTRENGAEFGVAAKAGKLLRDGLRPFLQVAGDKRITSRLTKKMTEIKKYDATNERGKRTVGTGIQTPLGIAALQGFNFNNKSVLNSVLFATVNYDNATHEVSIVDLVPSNDFNAPSGATHVSINMGVLELDFDNGEQEFTAGTAQILPIDATQTTVTIAVTPPGAITTNKVAVLLIEFLQEVNGNLYSLKNGAYNVLNILQID</sequence>
<proteinExistence type="predicted"/>
<reference evidence="1 2" key="1">
    <citation type="submission" date="2016-10" db="EMBL/GenBank/DDBJ databases">
        <authorList>
            <person name="de Groot N.N."/>
        </authorList>
    </citation>
    <scope>NUCLEOTIDE SEQUENCE [LARGE SCALE GENOMIC DNA]</scope>
    <source>
        <strain evidence="1 2">CGMCC 1.7005</strain>
    </source>
</reference>
<accession>A0A1I6YCC4</accession>
<gene>
    <name evidence="1" type="ORF">SAMN05216474_0793</name>
</gene>
<organism evidence="1 2">
    <name type="scientific">Lishizhenia tianjinensis</name>
    <dbReference type="NCBI Taxonomy" id="477690"/>
    <lineage>
        <taxon>Bacteria</taxon>
        <taxon>Pseudomonadati</taxon>
        <taxon>Bacteroidota</taxon>
        <taxon>Flavobacteriia</taxon>
        <taxon>Flavobacteriales</taxon>
        <taxon>Crocinitomicaceae</taxon>
        <taxon>Lishizhenia</taxon>
    </lineage>
</organism>
<keyword evidence="2" id="KW-1185">Reference proteome</keyword>
<dbReference type="AlphaFoldDB" id="A0A1I6YCC4"/>
<dbReference type="Proteomes" id="UP000236454">
    <property type="component" value="Unassembled WGS sequence"/>
</dbReference>
<dbReference type="STRING" id="477690.SAMN05216474_0793"/>
<dbReference type="EMBL" id="FPAS01000001">
    <property type="protein sequence ID" value="SFT47981.1"/>
    <property type="molecule type" value="Genomic_DNA"/>
</dbReference>
<evidence type="ECO:0000313" key="1">
    <source>
        <dbReference type="EMBL" id="SFT47981.1"/>
    </source>
</evidence>
<protein>
    <submittedName>
        <fullName evidence="1">Uncharacterized protein</fullName>
    </submittedName>
</protein>